<dbReference type="PROSITE" id="PS51257">
    <property type="entry name" value="PROKAR_LIPOPROTEIN"/>
    <property type="match status" value="1"/>
</dbReference>
<evidence type="ECO:0000313" key="2">
    <source>
        <dbReference type="EMBL" id="XDI05955.1"/>
    </source>
</evidence>
<name>A0AB39BHU4_9MICO</name>
<gene>
    <name evidence="2" type="ORF">ABFY20_02320</name>
</gene>
<protein>
    <submittedName>
        <fullName evidence="2">ABC transporter substrate-binding protein</fullName>
    </submittedName>
</protein>
<accession>A0AB39BHU4</accession>
<dbReference type="Gene3D" id="3.40.190.10">
    <property type="entry name" value="Periplasmic binding protein-like II"/>
    <property type="match status" value="1"/>
</dbReference>
<dbReference type="EMBL" id="CP162511">
    <property type="protein sequence ID" value="XDI05955.1"/>
    <property type="molecule type" value="Genomic_DNA"/>
</dbReference>
<evidence type="ECO:0000256" key="1">
    <source>
        <dbReference type="SAM" id="SignalP"/>
    </source>
</evidence>
<organism evidence="2">
    <name type="scientific">Herbiconiux sp. A18JL235</name>
    <dbReference type="NCBI Taxonomy" id="3152363"/>
    <lineage>
        <taxon>Bacteria</taxon>
        <taxon>Bacillati</taxon>
        <taxon>Actinomycetota</taxon>
        <taxon>Actinomycetes</taxon>
        <taxon>Micrococcales</taxon>
        <taxon>Microbacteriaceae</taxon>
        <taxon>Herbiconiux</taxon>
    </lineage>
</organism>
<dbReference type="RefSeq" id="WP_368498344.1">
    <property type="nucleotide sequence ID" value="NZ_CP162511.1"/>
</dbReference>
<feature type="chain" id="PRO_5044246631" evidence="1">
    <location>
        <begin position="41"/>
        <end position="404"/>
    </location>
</feature>
<reference evidence="2" key="1">
    <citation type="submission" date="2024-05" db="EMBL/GenBank/DDBJ databases">
        <title>Herbiconiux sp. A18JL235.</title>
        <authorList>
            <person name="Zhang G."/>
        </authorList>
    </citation>
    <scope>NUCLEOTIDE SEQUENCE</scope>
    <source>
        <strain evidence="2">A18JL235</strain>
    </source>
</reference>
<proteinExistence type="predicted"/>
<sequence length="404" mass="42352">MRRTTSRPSRRPSRSRAAVSIGAAAATALLLTACSSGSSATEEGAESSAAGLTVGAVDLAAAGCPATVVIQTGWNPEAEHGHLYQLLGDDPAIDASKKVVSGPLMASGEYTGVDVEIRAGGPATGYQTVTSLMYTDPDILLGYVSTDESIAQSAEMPTTAVFASHDISPLMIMWDPATYPEVKGVSDLVDAGAIIRYFGGSAYMEYLTSAGIVPESQLDASYDGTPASFVASGGADAQQGYASAEPYVYENEVESWMKPVAYQLIDDLGFRPYQDPVVVRSADVEGSASCLEALVPVLQQAEVDYFADPAATNALILDLVEQYDTGWVYTQGVADYSVETMLAEGISGNGENATLGDFDEARVQDLMDKMIPVWEAQGVTVAEGLTPGDLVTNEFIDPSIGLAE</sequence>
<feature type="signal peptide" evidence="1">
    <location>
        <begin position="1"/>
        <end position="40"/>
    </location>
</feature>
<dbReference type="AlphaFoldDB" id="A0AB39BHU4"/>
<keyword evidence="1" id="KW-0732">Signal</keyword>